<comment type="caution">
    <text evidence="3">The sequence shown here is derived from an EMBL/GenBank/DDBJ whole genome shotgun (WGS) entry which is preliminary data.</text>
</comment>
<dbReference type="InterPro" id="IPR032465">
    <property type="entry name" value="ACMSD"/>
</dbReference>
<dbReference type="AlphaFoldDB" id="A0A1X2LQC4"/>
<evidence type="ECO:0000313" key="3">
    <source>
        <dbReference type="EMBL" id="OSC38456.1"/>
    </source>
</evidence>
<proteinExistence type="predicted"/>
<dbReference type="Proteomes" id="UP000193247">
    <property type="component" value="Unassembled WGS sequence"/>
</dbReference>
<dbReference type="STRING" id="1430326.B8W66_20280"/>
<keyword evidence="4" id="KW-1185">Reference proteome</keyword>
<evidence type="ECO:0000259" key="2">
    <source>
        <dbReference type="Pfam" id="PF04909"/>
    </source>
</evidence>
<gene>
    <name evidence="3" type="ORF">B8W66_20280</name>
</gene>
<dbReference type="GO" id="GO:0016787">
    <property type="term" value="F:hydrolase activity"/>
    <property type="evidence" value="ECO:0007669"/>
    <property type="project" value="InterPro"/>
</dbReference>
<dbReference type="RefSeq" id="WP_085327051.1">
    <property type="nucleotide sequence ID" value="NZ_NCXP01000037.1"/>
</dbReference>
<sequence>MTQTEPRVPVIDMWAPFVPSAEVVEDLLAGFPAELLPYFEVFTKTPISAEQFSDYAASLRRTDDQILDSLDDAGITRSLITGFDEKSTCGVTFVNNAPVAALAARYPDRFIPFAGADVMAGARALDEFERWIVEHGFWGLSLRPFMIGRPATDPAYFPFYAKCVELGVPLSIHTSANWTRTRPSDLGHPRHIDEVACRFPELTILMSHGGYPWVLEACLIAWKHTNVYLELAAHRPKYFASSGAGWEPLMRFGQTTIRNKIIYGTGGFLINRPHRQLCDEMRALPVHRDVLQDWLWRNATNLLGLDT</sequence>
<protein>
    <submittedName>
        <fullName evidence="3">Antibiotic transporter</fullName>
    </submittedName>
</protein>
<dbReference type="Pfam" id="PF04909">
    <property type="entry name" value="Amidohydro_2"/>
    <property type="match status" value="1"/>
</dbReference>
<accession>A0A1X2LQC4</accession>
<dbReference type="EMBL" id="NCXP01000037">
    <property type="protein sequence ID" value="OSC38456.1"/>
    <property type="molecule type" value="Genomic_DNA"/>
</dbReference>
<feature type="domain" description="Amidohydrolase-related" evidence="2">
    <location>
        <begin position="11"/>
        <end position="305"/>
    </location>
</feature>
<dbReference type="PANTHER" id="PTHR21240">
    <property type="entry name" value="2-AMINO-3-CARBOXYLMUCONATE-6-SEMIALDEHYDE DECARBOXYLASE"/>
    <property type="match status" value="1"/>
</dbReference>
<dbReference type="Gene3D" id="3.20.20.140">
    <property type="entry name" value="Metal-dependent hydrolases"/>
    <property type="match status" value="1"/>
</dbReference>
<evidence type="ECO:0000256" key="1">
    <source>
        <dbReference type="ARBA" id="ARBA00023239"/>
    </source>
</evidence>
<dbReference type="OrthoDB" id="1407586at2"/>
<dbReference type="InterPro" id="IPR006680">
    <property type="entry name" value="Amidohydro-rel"/>
</dbReference>
<dbReference type="PANTHER" id="PTHR21240:SF19">
    <property type="entry name" value="CATALYTIC_ HYDROLASE"/>
    <property type="match status" value="1"/>
</dbReference>
<evidence type="ECO:0000313" key="4">
    <source>
        <dbReference type="Proteomes" id="UP000193247"/>
    </source>
</evidence>
<dbReference type="InterPro" id="IPR032466">
    <property type="entry name" value="Metal_Hydrolase"/>
</dbReference>
<keyword evidence="1" id="KW-0456">Lyase</keyword>
<dbReference type="SUPFAM" id="SSF51556">
    <property type="entry name" value="Metallo-dependent hydrolases"/>
    <property type="match status" value="1"/>
</dbReference>
<organism evidence="3 4">
    <name type="scientific">Mycobacterium decipiens</name>
    <dbReference type="NCBI Taxonomy" id="1430326"/>
    <lineage>
        <taxon>Bacteria</taxon>
        <taxon>Bacillati</taxon>
        <taxon>Actinomycetota</taxon>
        <taxon>Actinomycetes</taxon>
        <taxon>Mycobacteriales</taxon>
        <taxon>Mycobacteriaceae</taxon>
        <taxon>Mycobacterium</taxon>
    </lineage>
</organism>
<reference evidence="3 4" key="1">
    <citation type="submission" date="2017-04" db="EMBL/GenBank/DDBJ databases">
        <title>The new phylogeny of genus Mycobacterium.</title>
        <authorList>
            <person name="Tortoli E."/>
            <person name="Trovato A."/>
            <person name="Cirillo D.M."/>
        </authorList>
    </citation>
    <scope>NUCLEOTIDE SEQUENCE [LARGE SCALE GENOMIC DNA]</scope>
    <source>
        <strain evidence="3 4">TBL 1200985</strain>
    </source>
</reference>
<dbReference type="GO" id="GO:0016831">
    <property type="term" value="F:carboxy-lyase activity"/>
    <property type="evidence" value="ECO:0007669"/>
    <property type="project" value="InterPro"/>
</dbReference>
<name>A0A1X2LQC4_9MYCO</name>